<dbReference type="RefSeq" id="XP_029231939.1">
    <property type="nucleotide sequence ID" value="XM_029367996.1"/>
</dbReference>
<accession>A0A3R7LKX8</accession>
<reference evidence="2 3" key="1">
    <citation type="journal article" date="2018" name="BMC Genomics">
        <title>Genomic comparison of Trypanosoma conorhini and Trypanosoma rangeli to Trypanosoma cruzi strains of high and low virulence.</title>
        <authorList>
            <person name="Bradwell K.R."/>
            <person name="Koparde V.N."/>
            <person name="Matveyev A.V."/>
            <person name="Serrano M.G."/>
            <person name="Alves J.M."/>
            <person name="Parikh H."/>
            <person name="Huang B."/>
            <person name="Lee V."/>
            <person name="Espinosa-Alvarez O."/>
            <person name="Ortiz P.A."/>
            <person name="Costa-Martins A.G."/>
            <person name="Teixeira M.M."/>
            <person name="Buck G.A."/>
        </authorList>
    </citation>
    <scope>NUCLEOTIDE SEQUENCE [LARGE SCALE GENOMIC DNA]</scope>
    <source>
        <strain evidence="2 3">025E</strain>
    </source>
</reference>
<feature type="coiled-coil region" evidence="1">
    <location>
        <begin position="557"/>
        <end position="619"/>
    </location>
</feature>
<feature type="coiled-coil region" evidence="1">
    <location>
        <begin position="31"/>
        <end position="198"/>
    </location>
</feature>
<dbReference type="EMBL" id="MKKU01000030">
    <property type="protein sequence ID" value="RNF26733.1"/>
    <property type="molecule type" value="Genomic_DNA"/>
</dbReference>
<feature type="coiled-coil region" evidence="1">
    <location>
        <begin position="227"/>
        <end position="433"/>
    </location>
</feature>
<dbReference type="GO" id="GO:0007283">
    <property type="term" value="P:spermatogenesis"/>
    <property type="evidence" value="ECO:0007669"/>
    <property type="project" value="TreeGrafter"/>
</dbReference>
<keyword evidence="3" id="KW-1185">Reference proteome</keyword>
<dbReference type="GeneID" id="40314669"/>
<organism evidence="2 3">
    <name type="scientific">Trypanosoma conorhini</name>
    <dbReference type="NCBI Taxonomy" id="83891"/>
    <lineage>
        <taxon>Eukaryota</taxon>
        <taxon>Discoba</taxon>
        <taxon>Euglenozoa</taxon>
        <taxon>Kinetoplastea</taxon>
        <taxon>Metakinetoplastina</taxon>
        <taxon>Trypanosomatida</taxon>
        <taxon>Trypanosomatidae</taxon>
        <taxon>Trypanosoma</taxon>
    </lineage>
</organism>
<dbReference type="InterPro" id="IPR037391">
    <property type="entry name" value="PMF1-bd"/>
</dbReference>
<dbReference type="Proteomes" id="UP000284403">
    <property type="component" value="Unassembled WGS sequence"/>
</dbReference>
<name>A0A3R7LKX8_9TRYP</name>
<evidence type="ECO:0000313" key="3">
    <source>
        <dbReference type="Proteomes" id="UP000284403"/>
    </source>
</evidence>
<evidence type="ECO:0000313" key="2">
    <source>
        <dbReference type="EMBL" id="RNF26733.1"/>
    </source>
</evidence>
<dbReference type="AlphaFoldDB" id="A0A3R7LKX8"/>
<proteinExistence type="predicted"/>
<evidence type="ECO:0000256" key="1">
    <source>
        <dbReference type="SAM" id="Coils"/>
    </source>
</evidence>
<keyword evidence="1" id="KW-0175">Coiled coil</keyword>
<gene>
    <name evidence="2" type="ORF">Tco025E_01058</name>
</gene>
<dbReference type="PANTHER" id="PTHR18881">
    <property type="entry name" value="POLYAMINE-MODULATED FACTOR 1-BINDING PROTEIN 1-RELATED"/>
    <property type="match status" value="1"/>
</dbReference>
<dbReference type="PANTHER" id="PTHR18881:SF2">
    <property type="entry name" value="POLYAMINE-MODULATED FACTOR 1-BINDING PROTEIN 1"/>
    <property type="match status" value="1"/>
</dbReference>
<protein>
    <submittedName>
        <fullName evidence="2">BRCT domain-containing protein</fullName>
    </submittedName>
</protein>
<comment type="caution">
    <text evidence="2">The sequence shown here is derived from an EMBL/GenBank/DDBJ whole genome shotgun (WGS) entry which is preliminary data.</text>
</comment>
<dbReference type="OrthoDB" id="271872at2759"/>
<sequence>MDSPAKGDNRQGLKASQKHIEFQLQREKAYTRELEDRLKTQQAHIAKLDQDKAELRRELITLTDDEKKKSKLEEKCHALQKELAEKQAALVAEQKRITSVECEKEQIRRDAHASIAKWCEAEKQWIAENEALQKEFDDSKEKLLKLKGESEELVRSREEALKQLKREKERSSRLESAAAATEKKIASLHSRIESLQNDVYARDETVFKLDEAGSKWQDICHSKDDEIRSLEVQNKKQSDTIEKIQTTISTLNQRIEAAKLLGIEEKGRTEKIACELRECEKDNKLLELELEAARRDLDHASQNASKQQELVVDLRAKLAASTDQIKERNAEIRKQELIISQLTADVKKEERERTDNGYLVSSLENQLQTLRTGFEEAQSVINSLQEEKALIEVELQQTKASHEAKDEAVVLMKAELEDKLEGFLADIKNLEYEVSARQQVINNITKQLGDANMKNEELHGKVLQDTEVLAQFRITIEELQREKRKGCFEQLLQEETIFRSKLCEECFEDMSDILLWQTGEIVTLLRQCFGEICRLDSDTRKLDAEKLAALHKIDTMKLSLEEEIRGLREREAKQSHEVETRNVELAALQKQIREYEENITLLKSELEELRMRGEEFQRADKVLSDKLFAAEQRLQEMSISTEKQLYVSECATRWLGDTVGSLMFFLTTT</sequence>